<dbReference type="AlphaFoldDB" id="A0A3M9X5B4"/>
<dbReference type="Pfam" id="PF10067">
    <property type="entry name" value="DUF2306"/>
    <property type="match status" value="1"/>
</dbReference>
<feature type="transmembrane region" description="Helical" evidence="1">
    <location>
        <begin position="154"/>
        <end position="177"/>
    </location>
</feature>
<evidence type="ECO:0000313" key="3">
    <source>
        <dbReference type="Proteomes" id="UP000275436"/>
    </source>
</evidence>
<organism evidence="2 3">
    <name type="scientific">Mesorhizobium japonicum</name>
    <dbReference type="NCBI Taxonomy" id="2066070"/>
    <lineage>
        <taxon>Bacteria</taxon>
        <taxon>Pseudomonadati</taxon>
        <taxon>Pseudomonadota</taxon>
        <taxon>Alphaproteobacteria</taxon>
        <taxon>Hyphomicrobiales</taxon>
        <taxon>Phyllobacteriaceae</taxon>
        <taxon>Mesorhizobium</taxon>
    </lineage>
</organism>
<comment type="caution">
    <text evidence="2">The sequence shown here is derived from an EMBL/GenBank/DDBJ whole genome shotgun (WGS) entry which is preliminary data.</text>
</comment>
<protein>
    <submittedName>
        <fullName evidence="2">DUF2306 domain-containing protein</fullName>
    </submittedName>
</protein>
<feature type="transmembrane region" description="Helical" evidence="1">
    <location>
        <begin position="90"/>
        <end position="109"/>
    </location>
</feature>
<gene>
    <name evidence="2" type="ORF">DNR46_25135</name>
</gene>
<feature type="transmembrane region" description="Helical" evidence="1">
    <location>
        <begin position="12"/>
        <end position="30"/>
    </location>
</feature>
<sequence>MQKRYIPRIGRGVMAVLATVVAVHALRYYATLDNVWFGIDQDIKAVILHVPLQALMHMLIAPAALMLGPFQFYPQLRARHPTLHRWSGRVYVLACVISGTGALATSPFASGGWVAGLGFGILAVLWISTTVAAWISAVWAAFEWHRLLMRFSYALTFAAVVLRLQIPIGYALGYSSYSSMSPVLAFTSWIPNILIVALYSALESRRRLRLFNEAPEAKT</sequence>
<dbReference type="Proteomes" id="UP000275436">
    <property type="component" value="Unassembled WGS sequence"/>
</dbReference>
<feature type="transmembrane region" description="Helical" evidence="1">
    <location>
        <begin position="115"/>
        <end position="142"/>
    </location>
</feature>
<proteinExistence type="predicted"/>
<keyword evidence="1" id="KW-1133">Transmembrane helix</keyword>
<dbReference type="InterPro" id="IPR018750">
    <property type="entry name" value="DUF2306_membrane"/>
</dbReference>
<evidence type="ECO:0000313" key="2">
    <source>
        <dbReference type="EMBL" id="RNJ43219.1"/>
    </source>
</evidence>
<accession>A0A3M9X5B4</accession>
<keyword evidence="1" id="KW-0812">Transmembrane</keyword>
<dbReference type="EMBL" id="QKOD01000007">
    <property type="protein sequence ID" value="RNJ43219.1"/>
    <property type="molecule type" value="Genomic_DNA"/>
</dbReference>
<evidence type="ECO:0000256" key="1">
    <source>
        <dbReference type="SAM" id="Phobius"/>
    </source>
</evidence>
<reference evidence="2 3" key="1">
    <citation type="journal article" date="2018" name="Mol. Plant Microbe Interact.">
        <title>Taxonomically Different Co-Microsymbionts of a Relict Legume, Oxytropis popoviana, Have Complementary Sets of Symbiotic Genes and Together Increase the Efficiency of Plant Nodulation.</title>
        <authorList>
            <person name="Safronova V."/>
            <person name="Belimov A."/>
            <person name="Sazanova A."/>
            <person name="Chirak E."/>
            <person name="Verkhozina A."/>
            <person name="Kuznetsova I."/>
            <person name="Andronov E."/>
            <person name="Puhalsky J."/>
            <person name="Tikhonovich I."/>
        </authorList>
    </citation>
    <scope>NUCLEOTIDE SEQUENCE [LARGE SCALE GENOMIC DNA]</scope>
    <source>
        <strain evidence="2 3">Opo-235</strain>
    </source>
</reference>
<feature type="transmembrane region" description="Helical" evidence="1">
    <location>
        <begin position="50"/>
        <end position="70"/>
    </location>
</feature>
<keyword evidence="1" id="KW-0472">Membrane</keyword>
<name>A0A3M9X5B4_9HYPH</name>
<feature type="transmembrane region" description="Helical" evidence="1">
    <location>
        <begin position="183"/>
        <end position="202"/>
    </location>
</feature>